<accession>A0A5C6M652</accession>
<evidence type="ECO:0000256" key="7">
    <source>
        <dbReference type="ARBA" id="ARBA00022840"/>
    </source>
</evidence>
<dbReference type="InterPro" id="IPR000719">
    <property type="entry name" value="Prot_kinase_dom"/>
</dbReference>
<dbReference type="CDD" id="cd00130">
    <property type="entry name" value="PAS"/>
    <property type="match status" value="3"/>
</dbReference>
<gene>
    <name evidence="12" type="ORF">E3A20_22170</name>
</gene>
<keyword evidence="3" id="KW-0597">Phosphoprotein</keyword>
<evidence type="ECO:0000256" key="5">
    <source>
        <dbReference type="ARBA" id="ARBA00022741"/>
    </source>
</evidence>
<evidence type="ECO:0000313" key="12">
    <source>
        <dbReference type="EMBL" id="TWW08654.1"/>
    </source>
</evidence>
<evidence type="ECO:0000259" key="10">
    <source>
        <dbReference type="PROSITE" id="PS50112"/>
    </source>
</evidence>
<dbReference type="GO" id="GO:0005524">
    <property type="term" value="F:ATP binding"/>
    <property type="evidence" value="ECO:0007669"/>
    <property type="project" value="UniProtKB-KW"/>
</dbReference>
<dbReference type="GO" id="GO:0004673">
    <property type="term" value="F:protein histidine kinase activity"/>
    <property type="evidence" value="ECO:0007669"/>
    <property type="project" value="UniProtKB-EC"/>
</dbReference>
<dbReference type="InterPro" id="IPR000700">
    <property type="entry name" value="PAS-assoc_C"/>
</dbReference>
<sequence>KVVAETTPPAERSLSGFDTQCGPILGTPHYLAPEQARGESVDYRADVFSLGAILCHLLTGSPPFAGGRVLDAYQKSLAGDLSTAFAELDRSGAPMPLVHLAKRCLDPDATSRPQDAGFLVETLRTWLESGQRRAEEELVRFFDLSLDLFCIASVQGYFWRLNENFTRTLGYPHKELTAQPFIEFVHPDDRPNTLHEIIRLSRGEPTIQFINRYRHKDGHYVSLEWTARSVRAEGVIYAVAREVTERLHLEAEKRRLDADCLRLSEIVDSASDAIIGKDLDGVIQSWNFGAEKLFGYTSEEMIGQTITKLVPEDRVDEEAAILRMLRQGGRIEHFETIRLHKSGEPIDISVSISPIHDASGQIIGASKIARSLKKQRMLETELQQSRQALVEFAENANVPLHCVDKAGIIVWANNAELTFLGYTPEEYIGQPIAKFHKDQANIGGILDQLLQGNSLSHRRAQLIARDGSTKEVAIYSSGYRENGELVHTRCFTIDLEHLLTQESSPLIAGAGSLRQPR</sequence>
<keyword evidence="6" id="KW-0418">Kinase</keyword>
<feature type="domain" description="Protein kinase" evidence="9">
    <location>
        <begin position="1"/>
        <end position="127"/>
    </location>
</feature>
<dbReference type="InterPro" id="IPR001610">
    <property type="entry name" value="PAC"/>
</dbReference>
<dbReference type="GO" id="GO:0006355">
    <property type="term" value="P:regulation of DNA-templated transcription"/>
    <property type="evidence" value="ECO:0007669"/>
    <property type="project" value="InterPro"/>
</dbReference>
<dbReference type="PROSITE" id="PS50011">
    <property type="entry name" value="PROTEIN_KINASE_DOM"/>
    <property type="match status" value="1"/>
</dbReference>
<organism evidence="12 13">
    <name type="scientific">Planctomyces bekefii</name>
    <dbReference type="NCBI Taxonomy" id="1653850"/>
    <lineage>
        <taxon>Bacteria</taxon>
        <taxon>Pseudomonadati</taxon>
        <taxon>Planctomycetota</taxon>
        <taxon>Planctomycetia</taxon>
        <taxon>Planctomycetales</taxon>
        <taxon>Planctomycetaceae</taxon>
        <taxon>Planctomyces</taxon>
    </lineage>
</organism>
<dbReference type="Pfam" id="PF00069">
    <property type="entry name" value="Pkinase"/>
    <property type="match status" value="1"/>
</dbReference>
<comment type="caution">
    <text evidence="12">The sequence shown here is derived from an EMBL/GenBank/DDBJ whole genome shotgun (WGS) entry which is preliminary data.</text>
</comment>
<evidence type="ECO:0000259" key="11">
    <source>
        <dbReference type="PROSITE" id="PS50113"/>
    </source>
</evidence>
<evidence type="ECO:0000256" key="2">
    <source>
        <dbReference type="ARBA" id="ARBA00012438"/>
    </source>
</evidence>
<dbReference type="InterPro" id="IPR035965">
    <property type="entry name" value="PAS-like_dom_sf"/>
</dbReference>
<feature type="domain" description="PAS" evidence="10">
    <location>
        <begin position="385"/>
        <end position="430"/>
    </location>
</feature>
<dbReference type="SUPFAM" id="SSF56112">
    <property type="entry name" value="Protein kinase-like (PK-like)"/>
    <property type="match status" value="1"/>
</dbReference>
<evidence type="ECO:0000256" key="8">
    <source>
        <dbReference type="ARBA" id="ARBA00023026"/>
    </source>
</evidence>
<dbReference type="SMART" id="SM00091">
    <property type="entry name" value="PAS"/>
    <property type="match status" value="3"/>
</dbReference>
<dbReference type="PANTHER" id="PTHR41523">
    <property type="entry name" value="TWO-COMPONENT SYSTEM SENSOR PROTEIN"/>
    <property type="match status" value="1"/>
</dbReference>
<dbReference type="NCBIfam" id="TIGR00229">
    <property type="entry name" value="sensory_box"/>
    <property type="match status" value="3"/>
</dbReference>
<comment type="catalytic activity">
    <reaction evidence="1">
        <text>ATP + protein L-histidine = ADP + protein N-phospho-L-histidine.</text>
        <dbReference type="EC" id="2.7.13.3"/>
    </reaction>
</comment>
<dbReference type="InterPro" id="IPR013655">
    <property type="entry name" value="PAS_fold_3"/>
</dbReference>
<reference evidence="12 13" key="2">
    <citation type="submission" date="2019-08" db="EMBL/GenBank/DDBJ databases">
        <authorList>
            <person name="Henke P."/>
        </authorList>
    </citation>
    <scope>NUCLEOTIDE SEQUENCE [LARGE SCALE GENOMIC DNA]</scope>
    <source>
        <strain evidence="12">Phe10_nw2017</strain>
    </source>
</reference>
<dbReference type="PROSITE" id="PS50112">
    <property type="entry name" value="PAS"/>
    <property type="match status" value="3"/>
</dbReference>
<keyword evidence="8" id="KW-0843">Virulence</keyword>
<dbReference type="InterPro" id="IPR011009">
    <property type="entry name" value="Kinase-like_dom_sf"/>
</dbReference>
<dbReference type="Gene3D" id="1.10.510.10">
    <property type="entry name" value="Transferase(Phosphotransferase) domain 1"/>
    <property type="match status" value="1"/>
</dbReference>
<dbReference type="Pfam" id="PF00989">
    <property type="entry name" value="PAS"/>
    <property type="match status" value="2"/>
</dbReference>
<dbReference type="InterPro" id="IPR000014">
    <property type="entry name" value="PAS"/>
</dbReference>
<dbReference type="EMBL" id="SRHE01000564">
    <property type="protein sequence ID" value="TWW08654.1"/>
    <property type="molecule type" value="Genomic_DNA"/>
</dbReference>
<dbReference type="PANTHER" id="PTHR41523:SF8">
    <property type="entry name" value="ETHYLENE RESPONSE SENSOR PROTEIN"/>
    <property type="match status" value="1"/>
</dbReference>
<evidence type="ECO:0000256" key="6">
    <source>
        <dbReference type="ARBA" id="ARBA00022777"/>
    </source>
</evidence>
<evidence type="ECO:0000313" key="13">
    <source>
        <dbReference type="Proteomes" id="UP000321083"/>
    </source>
</evidence>
<feature type="domain" description="PAC" evidence="11">
    <location>
        <begin position="332"/>
        <end position="384"/>
    </location>
</feature>
<keyword evidence="13" id="KW-1185">Reference proteome</keyword>
<dbReference type="PROSITE" id="PS50113">
    <property type="entry name" value="PAC"/>
    <property type="match status" value="1"/>
</dbReference>
<dbReference type="AlphaFoldDB" id="A0A5C6M652"/>
<keyword evidence="4" id="KW-0808">Transferase</keyword>
<evidence type="ECO:0000256" key="3">
    <source>
        <dbReference type="ARBA" id="ARBA00022553"/>
    </source>
</evidence>
<dbReference type="SUPFAM" id="SSF55785">
    <property type="entry name" value="PYP-like sensor domain (PAS domain)"/>
    <property type="match status" value="3"/>
</dbReference>
<name>A0A5C6M652_9PLAN</name>
<dbReference type="EC" id="2.7.13.3" evidence="2"/>
<reference evidence="12 13" key="1">
    <citation type="submission" date="2019-08" db="EMBL/GenBank/DDBJ databases">
        <title>100 year-old enigma solved: identification of Planctomyces bekefii, the type genus and species of the phylum Planctomycetes.</title>
        <authorList>
            <person name="Svetlana D.N."/>
            <person name="Overmann J."/>
        </authorList>
    </citation>
    <scope>NUCLEOTIDE SEQUENCE [LARGE SCALE GENOMIC DNA]</scope>
    <source>
        <strain evidence="12">Phe10_nw2017</strain>
    </source>
</reference>
<feature type="non-terminal residue" evidence="12">
    <location>
        <position position="1"/>
    </location>
</feature>
<protein>
    <recommendedName>
        <fullName evidence="2">histidine kinase</fullName>
        <ecNumber evidence="2">2.7.13.3</ecNumber>
    </recommendedName>
</protein>
<dbReference type="SMART" id="SM00086">
    <property type="entry name" value="PAC"/>
    <property type="match status" value="3"/>
</dbReference>
<dbReference type="Proteomes" id="UP000321083">
    <property type="component" value="Unassembled WGS sequence"/>
</dbReference>
<proteinExistence type="predicted"/>
<feature type="domain" description="PAS" evidence="10">
    <location>
        <begin position="134"/>
        <end position="204"/>
    </location>
</feature>
<dbReference type="Gene3D" id="3.30.450.20">
    <property type="entry name" value="PAS domain"/>
    <property type="match status" value="3"/>
</dbReference>
<evidence type="ECO:0000259" key="9">
    <source>
        <dbReference type="PROSITE" id="PS50011"/>
    </source>
</evidence>
<feature type="domain" description="PAS" evidence="10">
    <location>
        <begin position="259"/>
        <end position="328"/>
    </location>
</feature>
<evidence type="ECO:0000256" key="4">
    <source>
        <dbReference type="ARBA" id="ARBA00022679"/>
    </source>
</evidence>
<dbReference type="InterPro" id="IPR013767">
    <property type="entry name" value="PAS_fold"/>
</dbReference>
<evidence type="ECO:0000256" key="1">
    <source>
        <dbReference type="ARBA" id="ARBA00000085"/>
    </source>
</evidence>
<dbReference type="Pfam" id="PF08447">
    <property type="entry name" value="PAS_3"/>
    <property type="match status" value="1"/>
</dbReference>
<keyword evidence="7" id="KW-0067">ATP-binding</keyword>
<keyword evidence="5" id="KW-0547">Nucleotide-binding</keyword>